<comment type="caution">
    <text evidence="1">The sequence shown here is derived from an EMBL/GenBank/DDBJ whole genome shotgun (WGS) entry which is preliminary data.</text>
</comment>
<name>A0ACB0K2A0_TRIPR</name>
<keyword evidence="2" id="KW-1185">Reference proteome</keyword>
<dbReference type="Proteomes" id="UP001177021">
    <property type="component" value="Unassembled WGS sequence"/>
</dbReference>
<evidence type="ECO:0000313" key="1">
    <source>
        <dbReference type="EMBL" id="CAJ2650386.1"/>
    </source>
</evidence>
<protein>
    <submittedName>
        <fullName evidence="1">Uncharacterized protein</fullName>
    </submittedName>
</protein>
<accession>A0ACB0K2A0</accession>
<dbReference type="EMBL" id="CASHSV030000109">
    <property type="protein sequence ID" value="CAJ2650386.1"/>
    <property type="molecule type" value="Genomic_DNA"/>
</dbReference>
<proteinExistence type="predicted"/>
<sequence length="96" mass="10892">MKTSPSSLITTVLLLLLFLSTSTNSRFLPSPTNLHHCSNSFYNTTVRSLCFKLQRIYHNNIHSVPIPPHENNRVEVDPRYGVDKRLVPSGPNPLHN</sequence>
<organism evidence="1 2">
    <name type="scientific">Trifolium pratense</name>
    <name type="common">Red clover</name>
    <dbReference type="NCBI Taxonomy" id="57577"/>
    <lineage>
        <taxon>Eukaryota</taxon>
        <taxon>Viridiplantae</taxon>
        <taxon>Streptophyta</taxon>
        <taxon>Embryophyta</taxon>
        <taxon>Tracheophyta</taxon>
        <taxon>Spermatophyta</taxon>
        <taxon>Magnoliopsida</taxon>
        <taxon>eudicotyledons</taxon>
        <taxon>Gunneridae</taxon>
        <taxon>Pentapetalae</taxon>
        <taxon>rosids</taxon>
        <taxon>fabids</taxon>
        <taxon>Fabales</taxon>
        <taxon>Fabaceae</taxon>
        <taxon>Papilionoideae</taxon>
        <taxon>50 kb inversion clade</taxon>
        <taxon>NPAAA clade</taxon>
        <taxon>Hologalegina</taxon>
        <taxon>IRL clade</taxon>
        <taxon>Trifolieae</taxon>
        <taxon>Trifolium</taxon>
    </lineage>
</organism>
<gene>
    <name evidence="1" type="ORF">MILVUS5_LOCUS18218</name>
</gene>
<evidence type="ECO:0000313" key="2">
    <source>
        <dbReference type="Proteomes" id="UP001177021"/>
    </source>
</evidence>
<reference evidence="1" key="1">
    <citation type="submission" date="2023-10" db="EMBL/GenBank/DDBJ databases">
        <authorList>
            <person name="Rodriguez Cubillos JULIANA M."/>
            <person name="De Vega J."/>
        </authorList>
    </citation>
    <scope>NUCLEOTIDE SEQUENCE</scope>
</reference>